<evidence type="ECO:0000313" key="3">
    <source>
        <dbReference type="Proteomes" id="UP000218811"/>
    </source>
</evidence>
<feature type="region of interest" description="Disordered" evidence="1">
    <location>
        <begin position="879"/>
        <end position="936"/>
    </location>
</feature>
<feature type="region of interest" description="Disordered" evidence="1">
    <location>
        <begin position="224"/>
        <end position="315"/>
    </location>
</feature>
<keyword evidence="3" id="KW-1185">Reference proteome</keyword>
<dbReference type="GO" id="GO:0042790">
    <property type="term" value="P:nucleolar large rRNA transcription by RNA polymerase I"/>
    <property type="evidence" value="ECO:0007669"/>
    <property type="project" value="InterPro"/>
</dbReference>
<dbReference type="PANTHER" id="PTHR28079">
    <property type="entry name" value="RNA POLYMERASE I-SPECIFIC TRANSCRIPTION INITIATION FACTOR RRN5"/>
    <property type="match status" value="1"/>
</dbReference>
<name>A0A2H3JK29_WOLCO</name>
<dbReference type="GO" id="GO:0000500">
    <property type="term" value="C:RNA polymerase I upstream activating factor complex"/>
    <property type="evidence" value="ECO:0007669"/>
    <property type="project" value="InterPro"/>
</dbReference>
<dbReference type="AlphaFoldDB" id="A0A2H3JK29"/>
<sequence length="936" mass="104428">MADSVLDLETNQGDRVNLSQDPYLAHINDHIEHTRSVLAGNDGHRPLPPSYFAPYAYWTSVEKAAFFHALSIHSRLRPDLIAEEVKTKTVADVCIYLDMLEEGARTTAPMSRRDFPAAIEVSDKWIEFEEQKALSIIEAEPQIDAMLLEHAHEEEVRLKKASLRAQPETSPHATGPRDWRARVEKRKKFRSWLRERKEEWEAEDGLRELDTRTLKLVAQVLKYHEEQEEHPENAGGMEAARNEREMSPVEPSAQEVHGTDEFVGYAAQSDAGPSDGSTERGDDDAVVPGQGISTPVSNPSADRQAVGGGPNSHIDEEWLDPVLRVISRPGASPTVATSSGVTNGGHESVVASSQPLSSLPLTEPYSQFQPSTPPFQPIPLPATTLQSVQALADEDNEISTSSPSLQKEQHRLATRLYMRRKRAQAKGVPFDEMMQLLEAPVGPRRFQRKQDDSGLPHEHMDAKERRRLQKRLYMRKRRAEKKGLAAIMTAERLKKGPVAIPKTSPNEGYLEAQNSMETAPTERMQSREVDADQEASTSDRAFKPEGTQPVRQVVPDGVWQDSVARRRNRMLNEYYERGLDSEQIHDEGFALIDPGGLAKLMRLYSDLHEESSDIGSQISAEVIRLLHAHAIRFTTQLVHVILVLRERARWAKRIWRPEPVGAQITTADVAYAMALLGCHEPSLEAHFENLLGWLEIDQNKGEDTEGDADDHSSESNGPPRKRMRHSAHESHTSTAPGSEDAGSSDQSESDEEDGGENATSAGAHGQASDVEDQQLDIDNDMEAAEFNQLPDLPVYRTIFSPVVRLAQSDATTKNELLAPNIALSRGLWPVPPTVDAMEDDLIADEMDDAAVLDEILDDESLDKRDREADTIYEAKIWDELSSSSEVPTRPNAAVKPKSSQKRMNSNAEDDEDQGSSHKLQRRKTRIKSEAFIYNSD</sequence>
<feature type="region of interest" description="Disordered" evidence="1">
    <location>
        <begin position="330"/>
        <end position="354"/>
    </location>
</feature>
<feature type="compositionally biased region" description="Low complexity" evidence="1">
    <location>
        <begin position="737"/>
        <end position="746"/>
    </location>
</feature>
<dbReference type="STRING" id="742152.A0A2H3JK29"/>
<dbReference type="GO" id="GO:0006361">
    <property type="term" value="P:transcription initiation at RNA polymerase I promoter"/>
    <property type="evidence" value="ECO:0007669"/>
    <property type="project" value="TreeGrafter"/>
</dbReference>
<dbReference type="OrthoDB" id="2240312at2759"/>
<proteinExistence type="predicted"/>
<feature type="region of interest" description="Disordered" evidence="1">
    <location>
        <begin position="160"/>
        <end position="180"/>
    </location>
</feature>
<protein>
    <submittedName>
        <fullName evidence="2">Uncharacterized protein</fullName>
    </submittedName>
</protein>
<feature type="compositionally biased region" description="Polar residues" evidence="1">
    <location>
        <begin position="291"/>
        <end position="301"/>
    </location>
</feature>
<dbReference type="CDD" id="cd00167">
    <property type="entry name" value="SANT"/>
    <property type="match status" value="1"/>
</dbReference>
<evidence type="ECO:0000313" key="2">
    <source>
        <dbReference type="EMBL" id="PCH40213.1"/>
    </source>
</evidence>
<dbReference type="InterPro" id="IPR039601">
    <property type="entry name" value="Rrn5"/>
</dbReference>
<feature type="region of interest" description="Disordered" evidence="1">
    <location>
        <begin position="700"/>
        <end position="770"/>
    </location>
</feature>
<feature type="region of interest" description="Disordered" evidence="1">
    <location>
        <begin position="515"/>
        <end position="549"/>
    </location>
</feature>
<dbReference type="GO" id="GO:0000182">
    <property type="term" value="F:rDNA binding"/>
    <property type="evidence" value="ECO:0007669"/>
    <property type="project" value="TreeGrafter"/>
</dbReference>
<accession>A0A2H3JK29</accession>
<dbReference type="PANTHER" id="PTHR28079:SF1">
    <property type="entry name" value="RNA POLYMERASE I-SPECIFIC TRANSCRIPTION INITIATION FACTOR RRN5"/>
    <property type="match status" value="1"/>
</dbReference>
<reference evidence="2 3" key="1">
    <citation type="journal article" date="2012" name="Science">
        <title>The Paleozoic origin of enzymatic lignin decomposition reconstructed from 31 fungal genomes.</title>
        <authorList>
            <person name="Floudas D."/>
            <person name="Binder M."/>
            <person name="Riley R."/>
            <person name="Barry K."/>
            <person name="Blanchette R.A."/>
            <person name="Henrissat B."/>
            <person name="Martinez A.T."/>
            <person name="Otillar R."/>
            <person name="Spatafora J.W."/>
            <person name="Yadav J.S."/>
            <person name="Aerts A."/>
            <person name="Benoit I."/>
            <person name="Boyd A."/>
            <person name="Carlson A."/>
            <person name="Copeland A."/>
            <person name="Coutinho P.M."/>
            <person name="de Vries R.P."/>
            <person name="Ferreira P."/>
            <person name="Findley K."/>
            <person name="Foster B."/>
            <person name="Gaskell J."/>
            <person name="Glotzer D."/>
            <person name="Gorecki P."/>
            <person name="Heitman J."/>
            <person name="Hesse C."/>
            <person name="Hori C."/>
            <person name="Igarashi K."/>
            <person name="Jurgens J.A."/>
            <person name="Kallen N."/>
            <person name="Kersten P."/>
            <person name="Kohler A."/>
            <person name="Kuees U."/>
            <person name="Kumar T.K.A."/>
            <person name="Kuo A."/>
            <person name="LaButti K."/>
            <person name="Larrondo L.F."/>
            <person name="Lindquist E."/>
            <person name="Ling A."/>
            <person name="Lombard V."/>
            <person name="Lucas S."/>
            <person name="Lundell T."/>
            <person name="Martin R."/>
            <person name="McLaughlin D.J."/>
            <person name="Morgenstern I."/>
            <person name="Morin E."/>
            <person name="Murat C."/>
            <person name="Nagy L.G."/>
            <person name="Nolan M."/>
            <person name="Ohm R.A."/>
            <person name="Patyshakuliyeva A."/>
            <person name="Rokas A."/>
            <person name="Ruiz-Duenas F.J."/>
            <person name="Sabat G."/>
            <person name="Salamov A."/>
            <person name="Samejima M."/>
            <person name="Schmutz J."/>
            <person name="Slot J.C."/>
            <person name="St John F."/>
            <person name="Stenlid J."/>
            <person name="Sun H."/>
            <person name="Sun S."/>
            <person name="Syed K."/>
            <person name="Tsang A."/>
            <person name="Wiebenga A."/>
            <person name="Young D."/>
            <person name="Pisabarro A."/>
            <person name="Eastwood D.C."/>
            <person name="Martin F."/>
            <person name="Cullen D."/>
            <person name="Grigoriev I.V."/>
            <person name="Hibbett D.S."/>
        </authorList>
    </citation>
    <scope>NUCLEOTIDE SEQUENCE [LARGE SCALE GENOMIC DNA]</scope>
    <source>
        <strain evidence="2 3">MD-104</strain>
    </source>
</reference>
<organism evidence="2 3">
    <name type="scientific">Wolfiporia cocos (strain MD-104)</name>
    <name type="common">Brown rot fungus</name>
    <dbReference type="NCBI Taxonomy" id="742152"/>
    <lineage>
        <taxon>Eukaryota</taxon>
        <taxon>Fungi</taxon>
        <taxon>Dikarya</taxon>
        <taxon>Basidiomycota</taxon>
        <taxon>Agaricomycotina</taxon>
        <taxon>Agaricomycetes</taxon>
        <taxon>Polyporales</taxon>
        <taxon>Phaeolaceae</taxon>
        <taxon>Wolfiporia</taxon>
    </lineage>
</organism>
<dbReference type="InterPro" id="IPR001005">
    <property type="entry name" value="SANT/Myb"/>
</dbReference>
<gene>
    <name evidence="2" type="ORF">WOLCODRAFT_150249</name>
</gene>
<feature type="compositionally biased region" description="Basic and acidic residues" evidence="1">
    <location>
        <begin position="700"/>
        <end position="713"/>
    </location>
</feature>
<dbReference type="Proteomes" id="UP000218811">
    <property type="component" value="Unassembled WGS sequence"/>
</dbReference>
<dbReference type="OMA" id="YMPWPSS"/>
<dbReference type="GO" id="GO:0001181">
    <property type="term" value="F:RNA polymerase I general transcription initiation factor activity"/>
    <property type="evidence" value="ECO:0007669"/>
    <property type="project" value="TreeGrafter"/>
</dbReference>
<evidence type="ECO:0000256" key="1">
    <source>
        <dbReference type="SAM" id="MobiDB-lite"/>
    </source>
</evidence>
<dbReference type="EMBL" id="KB468053">
    <property type="protein sequence ID" value="PCH40213.1"/>
    <property type="molecule type" value="Genomic_DNA"/>
</dbReference>